<proteinExistence type="predicted"/>
<protein>
    <submittedName>
        <fullName evidence="1">Uncharacterized protein</fullName>
    </submittedName>
</protein>
<evidence type="ECO:0000313" key="2">
    <source>
        <dbReference type="Proteomes" id="UP000594454"/>
    </source>
</evidence>
<keyword evidence="2" id="KW-1185">Reference proteome</keyword>
<dbReference type="AlphaFoldDB" id="A0A7R8UZN1"/>
<dbReference type="Gene3D" id="2.60.210.10">
    <property type="entry name" value="Apoptosis, Tumor Necrosis Factor Receptor Associated Protein 2, Chain A"/>
    <property type="match status" value="1"/>
</dbReference>
<dbReference type="EMBL" id="LR899013">
    <property type="protein sequence ID" value="CAD7089878.1"/>
    <property type="molecule type" value="Genomic_DNA"/>
</dbReference>
<evidence type="ECO:0000313" key="1">
    <source>
        <dbReference type="EMBL" id="CAD7089878.1"/>
    </source>
</evidence>
<reference evidence="1 2" key="1">
    <citation type="submission" date="2020-11" db="EMBL/GenBank/DDBJ databases">
        <authorList>
            <person name="Wallbank WR R."/>
            <person name="Pardo Diaz C."/>
            <person name="Kozak K."/>
            <person name="Martin S."/>
            <person name="Jiggins C."/>
            <person name="Moest M."/>
            <person name="Warren A I."/>
            <person name="Generalovic N T."/>
            <person name="Byers J.R.P. K."/>
            <person name="Montejo-Kovacevich G."/>
            <person name="Yen C E."/>
        </authorList>
    </citation>
    <scope>NUCLEOTIDE SEQUENCE [LARGE SCALE GENOMIC DNA]</scope>
</reference>
<organism evidence="1 2">
    <name type="scientific">Hermetia illucens</name>
    <name type="common">Black soldier fly</name>
    <dbReference type="NCBI Taxonomy" id="343691"/>
    <lineage>
        <taxon>Eukaryota</taxon>
        <taxon>Metazoa</taxon>
        <taxon>Ecdysozoa</taxon>
        <taxon>Arthropoda</taxon>
        <taxon>Hexapoda</taxon>
        <taxon>Insecta</taxon>
        <taxon>Pterygota</taxon>
        <taxon>Neoptera</taxon>
        <taxon>Endopterygota</taxon>
        <taxon>Diptera</taxon>
        <taxon>Brachycera</taxon>
        <taxon>Stratiomyomorpha</taxon>
        <taxon>Stratiomyidae</taxon>
        <taxon>Hermetiinae</taxon>
        <taxon>Hermetia</taxon>
    </lineage>
</organism>
<accession>A0A7R8UZN1</accession>
<dbReference type="InterPro" id="IPR008974">
    <property type="entry name" value="TRAF-like"/>
</dbReference>
<name>A0A7R8UZN1_HERIL</name>
<dbReference type="InParanoid" id="A0A7R8UZN1"/>
<sequence length="256" mass="29091">MATFIVVDKINEEKEENILTSIFKCTFFNYKDFLTAADRREFFEEEVEIARDIRGTLKIYPTGVSKEVDGFISIFVGVVCESFNMIPLRVSVSILDTELDSTYIHSDNEFKWVTAGTLIGVSIMIPSDIFFDEEGCNLIDDGCITILVNVSINMEWFLAPLLGEPYTKVHQDPRKDPTENRWTSDTVLSIGNEKVDVNKDVLIRGSPAFSNFFEETTPIDGCYNMTDRDPTEVALDILICNMKDYDGSDLNQSRYT</sequence>
<dbReference type="Proteomes" id="UP000594454">
    <property type="component" value="Chromosome 5"/>
</dbReference>
<gene>
    <name evidence="1" type="ORF">HERILL_LOCUS12400</name>
</gene>
<dbReference type="SUPFAM" id="SSF49599">
    <property type="entry name" value="TRAF domain-like"/>
    <property type="match status" value="1"/>
</dbReference>